<reference evidence="1" key="1">
    <citation type="submission" date="2021-01" db="EMBL/GenBank/DDBJ databases">
        <authorList>
            <person name="Corre E."/>
            <person name="Pelletier E."/>
            <person name="Niang G."/>
            <person name="Scheremetjew M."/>
            <person name="Finn R."/>
            <person name="Kale V."/>
            <person name="Holt S."/>
            <person name="Cochrane G."/>
            <person name="Meng A."/>
            <person name="Brown T."/>
            <person name="Cohen L."/>
        </authorList>
    </citation>
    <scope>NUCLEOTIDE SEQUENCE</scope>
    <source>
        <strain evidence="1">UTEX LB 2760</strain>
    </source>
</reference>
<evidence type="ECO:0000313" key="1">
    <source>
        <dbReference type="EMBL" id="CAD8401412.1"/>
    </source>
</evidence>
<dbReference type="InterPro" id="IPR027850">
    <property type="entry name" value="DUF4504"/>
</dbReference>
<organism evidence="1">
    <name type="scientific">Rhodosorus marinus</name>
    <dbReference type="NCBI Taxonomy" id="101924"/>
    <lineage>
        <taxon>Eukaryota</taxon>
        <taxon>Rhodophyta</taxon>
        <taxon>Stylonematophyceae</taxon>
        <taxon>Stylonematales</taxon>
        <taxon>Stylonemataceae</taxon>
        <taxon>Rhodosorus</taxon>
    </lineage>
</organism>
<dbReference type="AlphaFoldDB" id="A0A7S0BRI2"/>
<dbReference type="PANTHER" id="PTHR31366:SF2">
    <property type="entry name" value="UPF0739 PROTEIN C1ORF74"/>
    <property type="match status" value="1"/>
</dbReference>
<name>A0A7S0BRI2_9RHOD</name>
<protein>
    <submittedName>
        <fullName evidence="1">Uncharacterized protein</fullName>
    </submittedName>
</protein>
<sequence>MSDYQSLRAGLEQIVSCKLFVEDVLFIALGLKPVLLLSPKHRVSDRQVRRVTEFVRELSVRCISLDGFTTCLMNVDIVSAKLSALESISDLSKAHGLVCPRVVDVRRALNSPQPVSSDDRVELFQSVKAHIKSLLAGEPVDVDPSVACVTAGWLLDYPSLYFPSFDGNCLSEVPLRLYRCYTTSNGRTDTIICSFSTPSDGSGTEDEDEAVMEEYWNQFRYRVEKKNLQMIFPKQHHTISEVRLSHVAL</sequence>
<gene>
    <name evidence="1" type="ORF">RMAR0315_LOCUS11416</name>
</gene>
<dbReference type="EMBL" id="HBEK01020929">
    <property type="protein sequence ID" value="CAD8401412.1"/>
    <property type="molecule type" value="Transcribed_RNA"/>
</dbReference>
<dbReference type="PANTHER" id="PTHR31366">
    <property type="entry name" value="UPF0739 PROTEIN C1ORF74"/>
    <property type="match status" value="1"/>
</dbReference>
<dbReference type="Pfam" id="PF14953">
    <property type="entry name" value="DUF4504"/>
    <property type="match status" value="1"/>
</dbReference>
<accession>A0A7S0BRI2</accession>
<proteinExistence type="predicted"/>